<dbReference type="InterPro" id="IPR036291">
    <property type="entry name" value="NAD(P)-bd_dom_sf"/>
</dbReference>
<feature type="domain" description="NAD-dependent epimerase/dehydratase" evidence="2">
    <location>
        <begin position="4"/>
        <end position="209"/>
    </location>
</feature>
<dbReference type="SUPFAM" id="SSF51735">
    <property type="entry name" value="NAD(P)-binding Rossmann-fold domains"/>
    <property type="match status" value="1"/>
</dbReference>
<comment type="similarity">
    <text evidence="1">Belongs to the NAD(P)-dependent epimerase/dehydratase family.</text>
</comment>
<gene>
    <name evidence="3" type="ORF">METZ01_LOCUS308429</name>
</gene>
<name>A0A382N5H7_9ZZZZ</name>
<proteinExistence type="inferred from homology"/>
<dbReference type="Gene3D" id="3.40.50.720">
    <property type="entry name" value="NAD(P)-binding Rossmann-like Domain"/>
    <property type="match status" value="1"/>
</dbReference>
<dbReference type="PANTHER" id="PTHR43000">
    <property type="entry name" value="DTDP-D-GLUCOSE 4,6-DEHYDRATASE-RELATED"/>
    <property type="match status" value="1"/>
</dbReference>
<dbReference type="InterPro" id="IPR001509">
    <property type="entry name" value="Epimerase_deHydtase"/>
</dbReference>
<evidence type="ECO:0000259" key="2">
    <source>
        <dbReference type="Pfam" id="PF01370"/>
    </source>
</evidence>
<sequence>MDIIIITGSNGLIGGDAVEYYSSKFDYVIGIDNNFREYFFGSEGSTEWRKKMLESNFQNYIHYNMDIRSYNDLDKIYQKYNSDIKLIIHTASQPSHDWAAQEPLTDFTINANGTLNLLELTRKYCPNSVFIFTSTNKVYGDSPNSLPFQELDKRFELEMQHPYYNNGIDEGMSIDQSLHSLFGASKLAADILVQEYGKYYEMYTGVFRGGCLTGSNH</sequence>
<dbReference type="Pfam" id="PF01370">
    <property type="entry name" value="Epimerase"/>
    <property type="match status" value="1"/>
</dbReference>
<feature type="non-terminal residue" evidence="3">
    <location>
        <position position="217"/>
    </location>
</feature>
<reference evidence="3" key="1">
    <citation type="submission" date="2018-05" db="EMBL/GenBank/DDBJ databases">
        <authorList>
            <person name="Lanie J.A."/>
            <person name="Ng W.-L."/>
            <person name="Kazmierczak K.M."/>
            <person name="Andrzejewski T.M."/>
            <person name="Davidsen T.M."/>
            <person name="Wayne K.J."/>
            <person name="Tettelin H."/>
            <person name="Glass J.I."/>
            <person name="Rusch D."/>
            <person name="Podicherti R."/>
            <person name="Tsui H.-C.T."/>
            <person name="Winkler M.E."/>
        </authorList>
    </citation>
    <scope>NUCLEOTIDE SEQUENCE</scope>
</reference>
<accession>A0A382N5H7</accession>
<organism evidence="3">
    <name type="scientific">marine metagenome</name>
    <dbReference type="NCBI Taxonomy" id="408172"/>
    <lineage>
        <taxon>unclassified sequences</taxon>
        <taxon>metagenomes</taxon>
        <taxon>ecological metagenomes</taxon>
    </lineage>
</organism>
<evidence type="ECO:0000256" key="1">
    <source>
        <dbReference type="ARBA" id="ARBA00007637"/>
    </source>
</evidence>
<dbReference type="AlphaFoldDB" id="A0A382N5H7"/>
<evidence type="ECO:0000313" key="3">
    <source>
        <dbReference type="EMBL" id="SVC55575.1"/>
    </source>
</evidence>
<dbReference type="EMBL" id="UINC01097670">
    <property type="protein sequence ID" value="SVC55575.1"/>
    <property type="molecule type" value="Genomic_DNA"/>
</dbReference>
<protein>
    <recommendedName>
        <fullName evidence="2">NAD-dependent epimerase/dehydratase domain-containing protein</fullName>
    </recommendedName>
</protein>